<feature type="compositionally biased region" description="Basic and acidic residues" evidence="1">
    <location>
        <begin position="68"/>
        <end position="82"/>
    </location>
</feature>
<accession>A0A8U0PZQ3</accession>
<gene>
    <name evidence="3" type="primary">LOC120032232</name>
</gene>
<feature type="compositionally biased region" description="Basic residues" evidence="1">
    <location>
        <begin position="98"/>
        <end position="111"/>
    </location>
</feature>
<feature type="compositionally biased region" description="Polar residues" evidence="1">
    <location>
        <begin position="83"/>
        <end position="95"/>
    </location>
</feature>
<keyword evidence="2" id="KW-1185">Reference proteome</keyword>
<dbReference type="KEGG" id="snh:120032232"/>
<evidence type="ECO:0000256" key="1">
    <source>
        <dbReference type="SAM" id="MobiDB-lite"/>
    </source>
</evidence>
<feature type="compositionally biased region" description="Basic and acidic residues" evidence="1">
    <location>
        <begin position="7"/>
        <end position="18"/>
    </location>
</feature>
<feature type="compositionally biased region" description="Polar residues" evidence="1">
    <location>
        <begin position="177"/>
        <end position="187"/>
    </location>
</feature>
<dbReference type="Proteomes" id="UP000808372">
    <property type="component" value="Chromosome 38"/>
</dbReference>
<feature type="compositionally biased region" description="Polar residues" evidence="1">
    <location>
        <begin position="143"/>
        <end position="157"/>
    </location>
</feature>
<proteinExistence type="predicted"/>
<protein>
    <submittedName>
        <fullName evidence="3">Uncharacterized protein LOC120032232</fullName>
    </submittedName>
</protein>
<evidence type="ECO:0000313" key="2">
    <source>
        <dbReference type="Proteomes" id="UP000808372"/>
    </source>
</evidence>
<organism evidence="2 3">
    <name type="scientific">Salvelinus namaycush</name>
    <name type="common">Lake trout</name>
    <name type="synonym">Salmo namaycush</name>
    <dbReference type="NCBI Taxonomy" id="8040"/>
    <lineage>
        <taxon>Eukaryota</taxon>
        <taxon>Metazoa</taxon>
        <taxon>Chordata</taxon>
        <taxon>Craniata</taxon>
        <taxon>Vertebrata</taxon>
        <taxon>Euteleostomi</taxon>
        <taxon>Actinopterygii</taxon>
        <taxon>Neopterygii</taxon>
        <taxon>Teleostei</taxon>
        <taxon>Protacanthopterygii</taxon>
        <taxon>Salmoniformes</taxon>
        <taxon>Salmonidae</taxon>
        <taxon>Salmoninae</taxon>
        <taxon>Salvelinus</taxon>
    </lineage>
</organism>
<dbReference type="AlphaFoldDB" id="A0A8U0PZQ3"/>
<feature type="region of interest" description="Disordered" evidence="1">
    <location>
        <begin position="1"/>
        <end position="208"/>
    </location>
</feature>
<dbReference type="GeneID" id="120032232"/>
<sequence>MVSKNSDSSKKLKPKAESDLTSQQKLTKIPNVLKKNEKGKLSKSECEYDSPHPKPKLPRIPKLPRTPEVSKDWHERENRKETSPSASPESQTLNKSARVAHKPKPFIKHARPNGYSPGCHACHNPARISPQHGKQPFGAKVSARQQVFSDWESSFVPTPTPQTRRRSGCPPEEVEGQQASPRSSSETRIIRPILKRVDAPPKPKRNISFPLNPSNVHYFKPCEYENYVMFNRSYTDPEDAQRSDHEEEDVPVNCQNTKEQPPVMEEKRQDIGELKPRPRSLCENRFKRKWEMQEPAAILMKESIVQAKHWTKSLHRDPPK</sequence>
<feature type="compositionally biased region" description="Basic and acidic residues" evidence="1">
    <location>
        <begin position="34"/>
        <end position="52"/>
    </location>
</feature>
<name>A0A8U0PZQ3_SALNM</name>
<evidence type="ECO:0000313" key="3">
    <source>
        <dbReference type="RefSeq" id="XP_038834152.1"/>
    </source>
</evidence>
<reference evidence="3" key="1">
    <citation type="submission" date="2025-08" db="UniProtKB">
        <authorList>
            <consortium name="RefSeq"/>
        </authorList>
    </citation>
    <scope>IDENTIFICATION</scope>
    <source>
        <tissue evidence="3">White muscle</tissue>
    </source>
</reference>
<dbReference type="RefSeq" id="XP_038834152.1">
    <property type="nucleotide sequence ID" value="XM_038978224.1"/>
</dbReference>